<dbReference type="OrthoDB" id="9811276at2"/>
<evidence type="ECO:0000259" key="7">
    <source>
        <dbReference type="Pfam" id="PF04357"/>
    </source>
</evidence>
<evidence type="ECO:0000256" key="3">
    <source>
        <dbReference type="ARBA" id="ARBA00022989"/>
    </source>
</evidence>
<feature type="domain" description="Translocation and assembly module TamB C-terminal" evidence="7">
    <location>
        <begin position="1182"/>
        <end position="1625"/>
    </location>
</feature>
<sequence>MALNKYVRKTLKILAWTIGSILGLFLLVVLLIQIPYVQQRIKDKAVTYLEGKIHTPVKIGRIEIGLPKYVILEDVYIESQQKDTLLAGEKIKVDISLFKLLDNQVELNSVMLEGITANVKRNKDSVFNFDYIIKAFDSGKAKDSSAPMVFSLKKVKLDNVRLRFDDAISKNNLKIKLTHFDTDVKKFDLDKMDFDVPEINLDGLKLNLEQGDLVREIAVNTIEKTDSIVKATPHLNIKLKKIRLSKINVAYDNKGTQLNSGLSLDKLGIDFKKSDLPKQQIIIDNLNLEGVKGALTIGKYDKAPEIKTAPGSLKNDWKISVNNTNLKNINFRFDDENAKPVANGIDYKHMAISGFNLKANKLNYSKYGISGKLASLSAKEKKGLDIQSLKTDFSYNDKGASLRNLYLKTPKTLIQDQISVAYSSLDAIKENPGNLSVNANLKDSHIAFEDILMFVPGLSGTNPFKDNKKAVLNINGKIDGQLSDLNIPNLEVSGIGNTTLAASGKIKGLPDVKTAYFDLNIRNLKTSAKDIKGFVPEGTLPSNIQLPSQIALKGQFKGAINNFNTNLTLNSSFGNAKVRGRFDQRVKNRERYDGDVALDNFDLGKLLKNDSLGKISVKAKVKGVGLNPKTANAAADINLVKARFNGYDYKNLALKGTIRNGKFEATAGMNDPNLDFDLVSEGDFSGKYPAVKLRLNVDIADLNKLNLHAGVMKLRGKVDADIDTADPDFLNGKISAYHLVIANEKEQFQLDSVNIIAVSTAERNSLQIRSQFLKADIDGKYQLTKIGTALSNSIAKYYDTNPKAKKTATPPQQFAFKVNIINDPVIMKLVPQITRIEPMTISGRYNSVNDTITVDASIPRLVYGANTISNAVIKIGKEGNALVYSAVIDEVQSEEFRLPYTSLTGRIENNLIAYRLQLKDAKDKDHYIVAGTLKSLDGDTELHLIPADLLLNYEPWLIADNNVVRFGSKGIYADNFELSNNGSAVKIQSQSTAANAPLNVDFRDFDIETISRMVQKDSLALGGRLNGNVVLKDLMKKPVFTSDLKIANLTFKKDTIGDVAIQVDNELLNSYRAKVRITGQENLVNLDGTYRSDNSSFDTNLDIDRLNITSIQPFTAGNIAKGSGYVSGDMKISGTVDAPKIIGGLQFHNGAFTVVKLNSPFNLMNDRIDFTETGIVFTDFSLSDAEKNTLTIKGKVNTSNYRDYGFALNINADNFRAMDSKAKDNDLYYGKLFLNSRLSIRGDLNKPIIDGTIKINEDTRLTIVLPQPDPSIADREGIVEFIDQDNPQLNEKLVTDADLISKTPFKGLDVSVNIEIDKDAELTLIIDKGNGDFVKVKGEARLSGGIDESGKTTLTGRYELKEGSYEMTFNLLKRKFNIREGSYILWTGEPTSADINITAVYNANVAPIDLLDDQLGSVTPAIRNTYKQRLPFELLLKLNGELLKPDITFDITLPEKNYGVSSDVTTNTRAKLEQLRQEPAELNKQVFALLLLNRFIGENPFASESGTSAEGMARQSVSKILSQQLNDLAGNLIKGVDIVFDLESTEDYTSGQRENKTDLNVAVSKKLLNDRLKVTVGSNFDVEGEQQVNEQANTIAGDVSADYQLSKDGRYVLRAYRKNEYQVALQGQVIETGVAFIITMDYDKFSELFHRSKEEKREQRLRLRKEKELKAKEEAQKAAEFKEQQKEKEADKTTETKKP</sequence>
<gene>
    <name evidence="8" type="ORF">HYN49_10300</name>
</gene>
<dbReference type="InterPro" id="IPR008023">
    <property type="entry name" value="DUF748"/>
</dbReference>
<dbReference type="GO" id="GO:0005886">
    <property type="term" value="C:plasma membrane"/>
    <property type="evidence" value="ECO:0007669"/>
    <property type="project" value="InterPro"/>
</dbReference>
<keyword evidence="3 6" id="KW-1133">Transmembrane helix</keyword>
<accession>A0A2S1SIN2</accession>
<evidence type="ECO:0000256" key="5">
    <source>
        <dbReference type="SAM" id="MobiDB-lite"/>
    </source>
</evidence>
<evidence type="ECO:0000256" key="1">
    <source>
        <dbReference type="ARBA" id="ARBA00004167"/>
    </source>
</evidence>
<name>A0A2S1SIN2_9FLAO</name>
<proteinExistence type="predicted"/>
<dbReference type="KEGG" id="fpal:HYN49_10300"/>
<organism evidence="8 9">
    <name type="scientific">Flavobacterium pallidum</name>
    <dbReference type="NCBI Taxonomy" id="2172098"/>
    <lineage>
        <taxon>Bacteria</taxon>
        <taxon>Pseudomonadati</taxon>
        <taxon>Bacteroidota</taxon>
        <taxon>Flavobacteriia</taxon>
        <taxon>Flavobacteriales</taxon>
        <taxon>Flavobacteriaceae</taxon>
        <taxon>Flavobacterium</taxon>
    </lineage>
</organism>
<feature type="region of interest" description="Disordered" evidence="5">
    <location>
        <begin position="1673"/>
        <end position="1699"/>
    </location>
</feature>
<dbReference type="Proteomes" id="UP000244937">
    <property type="component" value="Chromosome"/>
</dbReference>
<dbReference type="Pfam" id="PF04357">
    <property type="entry name" value="TamB"/>
    <property type="match status" value="1"/>
</dbReference>
<evidence type="ECO:0000313" key="9">
    <source>
        <dbReference type="Proteomes" id="UP000244937"/>
    </source>
</evidence>
<dbReference type="GO" id="GO:0009306">
    <property type="term" value="P:protein secretion"/>
    <property type="evidence" value="ECO:0007669"/>
    <property type="project" value="InterPro"/>
</dbReference>
<evidence type="ECO:0000256" key="6">
    <source>
        <dbReference type="SAM" id="Phobius"/>
    </source>
</evidence>
<dbReference type="InterPro" id="IPR052894">
    <property type="entry name" value="AsmA-related"/>
</dbReference>
<comment type="subcellular location">
    <subcellularLocation>
        <location evidence="1">Membrane</location>
        <topology evidence="1">Single-pass membrane protein</topology>
    </subcellularLocation>
</comment>
<dbReference type="PANTHER" id="PTHR30441:SF8">
    <property type="entry name" value="DUF748 DOMAIN-CONTAINING PROTEIN"/>
    <property type="match status" value="1"/>
</dbReference>
<dbReference type="Pfam" id="PF05359">
    <property type="entry name" value="DUF748"/>
    <property type="match status" value="1"/>
</dbReference>
<reference evidence="8 9" key="1">
    <citation type="submission" date="2018-05" db="EMBL/GenBank/DDBJ databases">
        <title>Genome sequencing of Flavobacterium sp. HYN0049.</title>
        <authorList>
            <person name="Yi H."/>
            <person name="Baek C."/>
        </authorList>
    </citation>
    <scope>NUCLEOTIDE SEQUENCE [LARGE SCALE GENOMIC DNA]</scope>
    <source>
        <strain evidence="8 9">HYN0049</strain>
    </source>
</reference>
<dbReference type="InterPro" id="IPR007452">
    <property type="entry name" value="TamB_C"/>
</dbReference>
<dbReference type="EMBL" id="CP029187">
    <property type="protein sequence ID" value="AWI26260.1"/>
    <property type="molecule type" value="Genomic_DNA"/>
</dbReference>
<dbReference type="GO" id="GO:0090313">
    <property type="term" value="P:regulation of protein targeting to membrane"/>
    <property type="evidence" value="ECO:0007669"/>
    <property type="project" value="TreeGrafter"/>
</dbReference>
<keyword evidence="2 6" id="KW-0812">Transmembrane</keyword>
<keyword evidence="9" id="KW-1185">Reference proteome</keyword>
<evidence type="ECO:0000256" key="4">
    <source>
        <dbReference type="ARBA" id="ARBA00023136"/>
    </source>
</evidence>
<dbReference type="PANTHER" id="PTHR30441">
    <property type="entry name" value="DUF748 DOMAIN-CONTAINING PROTEIN"/>
    <property type="match status" value="1"/>
</dbReference>
<keyword evidence="4 6" id="KW-0472">Membrane</keyword>
<dbReference type="RefSeq" id="WP_108904038.1">
    <property type="nucleotide sequence ID" value="NZ_CP029187.1"/>
</dbReference>
<protein>
    <recommendedName>
        <fullName evidence="7">Translocation and assembly module TamB C-terminal domain-containing protein</fullName>
    </recommendedName>
</protein>
<evidence type="ECO:0000256" key="2">
    <source>
        <dbReference type="ARBA" id="ARBA00022692"/>
    </source>
</evidence>
<feature type="transmembrane region" description="Helical" evidence="6">
    <location>
        <begin position="13"/>
        <end position="36"/>
    </location>
</feature>
<evidence type="ECO:0000313" key="8">
    <source>
        <dbReference type="EMBL" id="AWI26260.1"/>
    </source>
</evidence>